<accession>A0A8K0KBV6</accession>
<reference evidence="2" key="1">
    <citation type="submission" date="2013-04" db="EMBL/GenBank/DDBJ databases">
        <authorList>
            <person name="Qu J."/>
            <person name="Murali S.C."/>
            <person name="Bandaranaike D."/>
            <person name="Bellair M."/>
            <person name="Blankenburg K."/>
            <person name="Chao H."/>
            <person name="Dinh H."/>
            <person name="Doddapaneni H."/>
            <person name="Downs B."/>
            <person name="Dugan-Rocha S."/>
            <person name="Elkadiri S."/>
            <person name="Gnanaolivu R.D."/>
            <person name="Hernandez B."/>
            <person name="Javaid M."/>
            <person name="Jayaseelan J.C."/>
            <person name="Lee S."/>
            <person name="Li M."/>
            <person name="Ming W."/>
            <person name="Munidasa M."/>
            <person name="Muniz J."/>
            <person name="Nguyen L."/>
            <person name="Ongeri F."/>
            <person name="Osuji N."/>
            <person name="Pu L.-L."/>
            <person name="Puazo M."/>
            <person name="Qu C."/>
            <person name="Quiroz J."/>
            <person name="Raj R."/>
            <person name="Weissenberger G."/>
            <person name="Xin Y."/>
            <person name="Zou X."/>
            <person name="Han Y."/>
            <person name="Richards S."/>
            <person name="Worley K."/>
            <person name="Muzny D."/>
            <person name="Gibbs R."/>
        </authorList>
    </citation>
    <scope>NUCLEOTIDE SEQUENCE</scope>
    <source>
        <strain evidence="2">Sampled in the wild</strain>
    </source>
</reference>
<name>A0A8K0KBV6_LADFU</name>
<dbReference type="EMBL" id="KZ308547">
    <property type="protein sequence ID" value="KAG8231296.1"/>
    <property type="molecule type" value="Genomic_DNA"/>
</dbReference>
<evidence type="ECO:0000259" key="1">
    <source>
        <dbReference type="PROSITE" id="PS50878"/>
    </source>
</evidence>
<organism evidence="2 3">
    <name type="scientific">Ladona fulva</name>
    <name type="common">Scarce chaser dragonfly</name>
    <name type="synonym">Libellula fulva</name>
    <dbReference type="NCBI Taxonomy" id="123851"/>
    <lineage>
        <taxon>Eukaryota</taxon>
        <taxon>Metazoa</taxon>
        <taxon>Ecdysozoa</taxon>
        <taxon>Arthropoda</taxon>
        <taxon>Hexapoda</taxon>
        <taxon>Insecta</taxon>
        <taxon>Pterygota</taxon>
        <taxon>Palaeoptera</taxon>
        <taxon>Odonata</taxon>
        <taxon>Epiprocta</taxon>
        <taxon>Anisoptera</taxon>
        <taxon>Libelluloidea</taxon>
        <taxon>Libellulidae</taxon>
        <taxon>Ladona</taxon>
    </lineage>
</organism>
<dbReference type="Pfam" id="PF00078">
    <property type="entry name" value="RVT_1"/>
    <property type="match status" value="1"/>
</dbReference>
<dbReference type="InterPro" id="IPR000477">
    <property type="entry name" value="RT_dom"/>
</dbReference>
<dbReference type="OrthoDB" id="416454at2759"/>
<dbReference type="AlphaFoldDB" id="A0A8K0KBV6"/>
<sequence>MEQLKSIWKATWSQFKAVACQACQNKTSLDSKPPRIQAENPVWYLHTIVRQQKGSKRRDPPWKWPHLLENGPSKKKSFLVGHTFSVIWGTGVSPPRPIYAGVPQGSVLGPLLFNLFMHNIPRDSGRHVEIGLYTDDFAMFASSINKERAIQYLQRAVDEMVSYYKKWRMNLNPEKIKALLFQPYKQVEPRLHLELDDHLNSPKEETDGVQVLRQAYSSIWRTPVELACHIKSEDHRSAAEQGAVELPGDSTIFLHTQCLHPSRDQNRGAGGVLKEKSKEEEKKRLTITMTYIQ</sequence>
<dbReference type="SUPFAM" id="SSF56672">
    <property type="entry name" value="DNA/RNA polymerases"/>
    <property type="match status" value="1"/>
</dbReference>
<gene>
    <name evidence="2" type="ORF">J437_LFUL006952</name>
</gene>
<dbReference type="InterPro" id="IPR043502">
    <property type="entry name" value="DNA/RNA_pol_sf"/>
</dbReference>
<reference evidence="2" key="2">
    <citation type="submission" date="2017-10" db="EMBL/GenBank/DDBJ databases">
        <title>Ladona fulva Genome sequencing and assembly.</title>
        <authorList>
            <person name="Murali S."/>
            <person name="Richards S."/>
            <person name="Bandaranaike D."/>
            <person name="Bellair M."/>
            <person name="Blankenburg K."/>
            <person name="Chao H."/>
            <person name="Dinh H."/>
            <person name="Doddapaneni H."/>
            <person name="Dugan-Rocha S."/>
            <person name="Elkadiri S."/>
            <person name="Gnanaolivu R."/>
            <person name="Hernandez B."/>
            <person name="Skinner E."/>
            <person name="Javaid M."/>
            <person name="Lee S."/>
            <person name="Li M."/>
            <person name="Ming W."/>
            <person name="Munidasa M."/>
            <person name="Muniz J."/>
            <person name="Nguyen L."/>
            <person name="Hughes D."/>
            <person name="Osuji N."/>
            <person name="Pu L.-L."/>
            <person name="Puazo M."/>
            <person name="Qu C."/>
            <person name="Quiroz J."/>
            <person name="Raj R."/>
            <person name="Weissenberger G."/>
            <person name="Xin Y."/>
            <person name="Zou X."/>
            <person name="Han Y."/>
            <person name="Worley K."/>
            <person name="Muzny D."/>
            <person name="Gibbs R."/>
        </authorList>
    </citation>
    <scope>NUCLEOTIDE SEQUENCE</scope>
    <source>
        <strain evidence="2">Sampled in the wild</strain>
    </source>
</reference>
<dbReference type="PANTHER" id="PTHR33332">
    <property type="entry name" value="REVERSE TRANSCRIPTASE DOMAIN-CONTAINING PROTEIN"/>
    <property type="match status" value="1"/>
</dbReference>
<proteinExistence type="predicted"/>
<evidence type="ECO:0000313" key="2">
    <source>
        <dbReference type="EMBL" id="KAG8231296.1"/>
    </source>
</evidence>
<protein>
    <recommendedName>
        <fullName evidence="1">Reverse transcriptase domain-containing protein</fullName>
    </recommendedName>
</protein>
<evidence type="ECO:0000313" key="3">
    <source>
        <dbReference type="Proteomes" id="UP000792457"/>
    </source>
</evidence>
<dbReference type="Proteomes" id="UP000792457">
    <property type="component" value="Unassembled WGS sequence"/>
</dbReference>
<dbReference type="GO" id="GO:0071897">
    <property type="term" value="P:DNA biosynthetic process"/>
    <property type="evidence" value="ECO:0007669"/>
    <property type="project" value="UniProtKB-ARBA"/>
</dbReference>
<dbReference type="PROSITE" id="PS50878">
    <property type="entry name" value="RT_POL"/>
    <property type="match status" value="1"/>
</dbReference>
<keyword evidence="3" id="KW-1185">Reference proteome</keyword>
<feature type="domain" description="Reverse transcriptase" evidence="1">
    <location>
        <begin position="1"/>
        <end position="195"/>
    </location>
</feature>
<comment type="caution">
    <text evidence="2">The sequence shown here is derived from an EMBL/GenBank/DDBJ whole genome shotgun (WGS) entry which is preliminary data.</text>
</comment>